<dbReference type="EMBL" id="JBFOLJ010000020">
    <property type="protein sequence ID" value="KAL2463000.1"/>
    <property type="molecule type" value="Genomic_DNA"/>
</dbReference>
<dbReference type="Proteomes" id="UP001604277">
    <property type="component" value="Unassembled WGS sequence"/>
</dbReference>
<feature type="region of interest" description="Disordered" evidence="1">
    <location>
        <begin position="1"/>
        <end position="77"/>
    </location>
</feature>
<keyword evidence="4" id="KW-1185">Reference proteome</keyword>
<evidence type="ECO:0000259" key="2">
    <source>
        <dbReference type="Pfam" id="PF15072"/>
    </source>
</evidence>
<accession>A0ABD1PGJ8</accession>
<proteinExistence type="predicted"/>
<feature type="compositionally biased region" description="Low complexity" evidence="1">
    <location>
        <begin position="99"/>
        <end position="111"/>
    </location>
</feature>
<feature type="region of interest" description="Disordered" evidence="1">
    <location>
        <begin position="93"/>
        <end position="112"/>
    </location>
</feature>
<dbReference type="InterPro" id="IPR028045">
    <property type="entry name" value="HROB"/>
</dbReference>
<evidence type="ECO:0000256" key="1">
    <source>
        <dbReference type="SAM" id="MobiDB-lite"/>
    </source>
</evidence>
<comment type="caution">
    <text evidence="3">The sequence shown here is derived from an EMBL/GenBank/DDBJ whole genome shotgun (WGS) entry which is preliminary data.</text>
</comment>
<dbReference type="InterPro" id="IPR058570">
    <property type="entry name" value="HROB_OB"/>
</dbReference>
<feature type="region of interest" description="Disordered" evidence="1">
    <location>
        <begin position="297"/>
        <end position="322"/>
    </location>
</feature>
<dbReference type="PANTHER" id="PTHR14523">
    <property type="entry name" value="UNCHARACTERIZED PROTEIN C17ORF53 HOMOLOG"/>
    <property type="match status" value="1"/>
</dbReference>
<dbReference type="PANTHER" id="PTHR14523:SF1">
    <property type="entry name" value="HOMOLOGOUS RECOMBINATION OB-FOLD PROTEIN"/>
    <property type="match status" value="1"/>
</dbReference>
<gene>
    <name evidence="3" type="ORF">Fot_54237</name>
</gene>
<protein>
    <recommendedName>
        <fullName evidence="2">Homologous recombination OB-fold protein OB-fold domain-containing protein</fullName>
    </recommendedName>
</protein>
<evidence type="ECO:0000313" key="4">
    <source>
        <dbReference type="Proteomes" id="UP001604277"/>
    </source>
</evidence>
<feature type="domain" description="Homologous recombination OB-fold protein OB-fold" evidence="2">
    <location>
        <begin position="168"/>
        <end position="250"/>
    </location>
</feature>
<feature type="compositionally biased region" description="Acidic residues" evidence="1">
    <location>
        <begin position="1"/>
        <end position="13"/>
    </location>
</feature>
<organism evidence="3 4">
    <name type="scientific">Forsythia ovata</name>
    <dbReference type="NCBI Taxonomy" id="205694"/>
    <lineage>
        <taxon>Eukaryota</taxon>
        <taxon>Viridiplantae</taxon>
        <taxon>Streptophyta</taxon>
        <taxon>Embryophyta</taxon>
        <taxon>Tracheophyta</taxon>
        <taxon>Spermatophyta</taxon>
        <taxon>Magnoliopsida</taxon>
        <taxon>eudicotyledons</taxon>
        <taxon>Gunneridae</taxon>
        <taxon>Pentapetalae</taxon>
        <taxon>asterids</taxon>
        <taxon>lamiids</taxon>
        <taxon>Lamiales</taxon>
        <taxon>Oleaceae</taxon>
        <taxon>Forsythieae</taxon>
        <taxon>Forsythia</taxon>
    </lineage>
</organism>
<evidence type="ECO:0000313" key="3">
    <source>
        <dbReference type="EMBL" id="KAL2463000.1"/>
    </source>
</evidence>
<feature type="compositionally biased region" description="Basic and acidic residues" evidence="1">
    <location>
        <begin position="306"/>
        <end position="321"/>
    </location>
</feature>
<dbReference type="Pfam" id="PF15072">
    <property type="entry name" value="HROB"/>
    <property type="match status" value="1"/>
</dbReference>
<feature type="compositionally biased region" description="Polar residues" evidence="1">
    <location>
        <begin position="33"/>
        <end position="50"/>
    </location>
</feature>
<reference evidence="4" key="1">
    <citation type="submission" date="2024-07" db="EMBL/GenBank/DDBJ databases">
        <title>Two chromosome-level genome assemblies of Korean endemic species Abeliophyllum distichum and Forsythia ovata (Oleaceae).</title>
        <authorList>
            <person name="Jang H."/>
        </authorList>
    </citation>
    <scope>NUCLEOTIDE SEQUENCE [LARGE SCALE GENOMIC DNA]</scope>
</reference>
<sequence>MEPWEALDVDDSDLPALLRPCKRQFSHHPPPSSSTANSFPQSPVSLSPQQEELHISSQQQPPPSTSKSSSRIPGPAGAVQDAMLRKTLDQRNQNFGSSQDNQMDGNNDGNNVIPTQEYIRRAMEDTAEFDEAFTRNPWFCALQYLGAVNGVVPSTPVSSIKKCLNVGKVDKVVAVIKSCMPNGLGGLIVTLKDPTGTIGASIHHKVLNESEYGKDLTIGAALILKKVSIFKPLRSAHYLNITLRNLIKVFGMENGPPSEQNYSAYPIQYADPGIDYCGKASTPEKMSTLKNRRVDYTPNQSRQLTQRREDLHENNEKEKENMLSGSFQCCNRTSINLNASVKKGALENVLKDADRTRMQDHHLEFFTVNDERAKGSNIQGSLLNNSTVLNMVANHSSEEIQSSNGVEMQRQPLMVKPSLPQWTDEQLDELFATDEDDGSLF</sequence>
<dbReference type="AlphaFoldDB" id="A0ABD1PGJ8"/>
<name>A0ABD1PGJ8_9LAMI</name>